<evidence type="ECO:0000256" key="1">
    <source>
        <dbReference type="SAM" id="SignalP"/>
    </source>
</evidence>
<dbReference type="EMBL" id="SLWS01000008">
    <property type="protein sequence ID" value="TCO54826.1"/>
    <property type="molecule type" value="Genomic_DNA"/>
</dbReference>
<accession>A0A4R2JDB9</accession>
<organism evidence="2 3">
    <name type="scientific">Actinocrispum wychmicini</name>
    <dbReference type="NCBI Taxonomy" id="1213861"/>
    <lineage>
        <taxon>Bacteria</taxon>
        <taxon>Bacillati</taxon>
        <taxon>Actinomycetota</taxon>
        <taxon>Actinomycetes</taxon>
        <taxon>Pseudonocardiales</taxon>
        <taxon>Pseudonocardiaceae</taxon>
        <taxon>Actinocrispum</taxon>
    </lineage>
</organism>
<keyword evidence="3" id="KW-1185">Reference proteome</keyword>
<dbReference type="Proteomes" id="UP000295680">
    <property type="component" value="Unassembled WGS sequence"/>
</dbReference>
<proteinExistence type="predicted"/>
<protein>
    <submittedName>
        <fullName evidence="2">Uncharacterized protein</fullName>
    </submittedName>
</protein>
<evidence type="ECO:0000313" key="2">
    <source>
        <dbReference type="EMBL" id="TCO54826.1"/>
    </source>
</evidence>
<name>A0A4R2JDB9_9PSEU</name>
<comment type="caution">
    <text evidence="2">The sequence shown here is derived from an EMBL/GenBank/DDBJ whole genome shotgun (WGS) entry which is preliminary data.</text>
</comment>
<dbReference type="OrthoDB" id="3454650at2"/>
<sequence>MSRRFAGMVGIVAAVLVSATAPVSAAGWTQVAVPPPAGNNIILNSVDIRTNTDAWAAGTAFATAGGSTFLPIYHWNGVSWSLLPTPPVSTVGALKSVNASSATDAWAVGFTGTSSRVTNGVGLHWDGTAWTSPANTGAVAKLNGVADLSATNAWAVGVQGRFSPAAVQHWDGTTWSSVTIPHPTPQGSGQGESLVAVSARTASDIWAIGSFSPETGPSQTFALHYDGTTWSLVPMPSSGDPQTTFVLNSVAAVGANDVWAVGQRVAAGGTPVATLVEHWDGTQWTVVPSPSIGVFPHLNGVSARAANDVWAVGYSPTAIGGQEQNAALHWDGTAWTVSSTPMVTDFSQLWSVSAKPGTAVWAVGVSRNGPLALTHP</sequence>
<dbReference type="RefSeq" id="WP_132122619.1">
    <property type="nucleotide sequence ID" value="NZ_SLWS01000008.1"/>
</dbReference>
<feature type="chain" id="PRO_5021022755" evidence="1">
    <location>
        <begin position="26"/>
        <end position="376"/>
    </location>
</feature>
<keyword evidence="1" id="KW-0732">Signal</keyword>
<evidence type="ECO:0000313" key="3">
    <source>
        <dbReference type="Proteomes" id="UP000295680"/>
    </source>
</evidence>
<feature type="signal peptide" evidence="1">
    <location>
        <begin position="1"/>
        <end position="25"/>
    </location>
</feature>
<gene>
    <name evidence="2" type="ORF">EV192_108114</name>
</gene>
<dbReference type="AlphaFoldDB" id="A0A4R2JDB9"/>
<reference evidence="2 3" key="1">
    <citation type="submission" date="2019-03" db="EMBL/GenBank/DDBJ databases">
        <title>Genomic Encyclopedia of Type Strains, Phase IV (KMG-IV): sequencing the most valuable type-strain genomes for metagenomic binning, comparative biology and taxonomic classification.</title>
        <authorList>
            <person name="Goeker M."/>
        </authorList>
    </citation>
    <scope>NUCLEOTIDE SEQUENCE [LARGE SCALE GENOMIC DNA]</scope>
    <source>
        <strain evidence="2 3">DSM 45934</strain>
    </source>
</reference>